<keyword evidence="6 7" id="KW-0460">Magnesium</keyword>
<dbReference type="PANTHER" id="PTHR20854">
    <property type="entry name" value="INOSITOL MONOPHOSPHATASE"/>
    <property type="match status" value="1"/>
</dbReference>
<keyword evidence="4 7" id="KW-0479">Metal-binding</keyword>
<evidence type="ECO:0000256" key="5">
    <source>
        <dbReference type="ARBA" id="ARBA00022801"/>
    </source>
</evidence>
<dbReference type="EMBL" id="JAPFPW010000005">
    <property type="protein sequence ID" value="MCW7753582.1"/>
    <property type="molecule type" value="Genomic_DNA"/>
</dbReference>
<evidence type="ECO:0000313" key="8">
    <source>
        <dbReference type="EMBL" id="MCW7753582.1"/>
    </source>
</evidence>
<accession>A0ABT3N7Z7</accession>
<evidence type="ECO:0000256" key="6">
    <source>
        <dbReference type="ARBA" id="ARBA00022842"/>
    </source>
</evidence>
<dbReference type="PROSITE" id="PS00630">
    <property type="entry name" value="IMP_2"/>
    <property type="match status" value="1"/>
</dbReference>
<keyword evidence="5 7" id="KW-0378">Hydrolase</keyword>
<keyword evidence="9" id="KW-1185">Reference proteome</keyword>
<dbReference type="PRINTS" id="PR01959">
    <property type="entry name" value="SBIMPHPHTASE"/>
</dbReference>
<proteinExistence type="inferred from homology"/>
<evidence type="ECO:0000256" key="3">
    <source>
        <dbReference type="ARBA" id="ARBA00009759"/>
    </source>
</evidence>
<dbReference type="EC" id="3.1.3.25" evidence="7"/>
<dbReference type="Proteomes" id="UP001209681">
    <property type="component" value="Unassembled WGS sequence"/>
</dbReference>
<dbReference type="CDD" id="cd01639">
    <property type="entry name" value="IMPase"/>
    <property type="match status" value="1"/>
</dbReference>
<evidence type="ECO:0000256" key="4">
    <source>
        <dbReference type="ARBA" id="ARBA00022723"/>
    </source>
</evidence>
<dbReference type="InterPro" id="IPR020550">
    <property type="entry name" value="Inositol_monophosphatase_CS"/>
</dbReference>
<dbReference type="PRINTS" id="PR00377">
    <property type="entry name" value="IMPHPHTASES"/>
</dbReference>
<gene>
    <name evidence="8" type="ORF">OOT00_06210</name>
</gene>
<dbReference type="Pfam" id="PF00459">
    <property type="entry name" value="Inositol_P"/>
    <property type="match status" value="1"/>
</dbReference>
<dbReference type="Gene3D" id="3.40.190.80">
    <property type="match status" value="1"/>
</dbReference>
<dbReference type="PANTHER" id="PTHR20854:SF4">
    <property type="entry name" value="INOSITOL-1-MONOPHOSPHATASE-RELATED"/>
    <property type="match status" value="1"/>
</dbReference>
<protein>
    <recommendedName>
        <fullName evidence="7">Inositol-1-monophosphatase</fullName>
        <ecNumber evidence="7">3.1.3.25</ecNumber>
    </recommendedName>
</protein>
<comment type="catalytic activity">
    <reaction evidence="1 7">
        <text>a myo-inositol phosphate + H2O = myo-inositol + phosphate</text>
        <dbReference type="Rhea" id="RHEA:24056"/>
        <dbReference type="ChEBI" id="CHEBI:15377"/>
        <dbReference type="ChEBI" id="CHEBI:17268"/>
        <dbReference type="ChEBI" id="CHEBI:43474"/>
        <dbReference type="ChEBI" id="CHEBI:84139"/>
        <dbReference type="EC" id="3.1.3.25"/>
    </reaction>
</comment>
<dbReference type="InterPro" id="IPR000760">
    <property type="entry name" value="Inositol_monophosphatase-like"/>
</dbReference>
<dbReference type="RefSeq" id="WP_265424452.1">
    <property type="nucleotide sequence ID" value="NZ_JAPFPW010000005.1"/>
</dbReference>
<dbReference type="InterPro" id="IPR033942">
    <property type="entry name" value="IMPase"/>
</dbReference>
<evidence type="ECO:0000313" key="9">
    <source>
        <dbReference type="Proteomes" id="UP001209681"/>
    </source>
</evidence>
<dbReference type="InterPro" id="IPR020583">
    <property type="entry name" value="Inositol_monoP_metal-BS"/>
</dbReference>
<dbReference type="SUPFAM" id="SSF56655">
    <property type="entry name" value="Carbohydrate phosphatase"/>
    <property type="match status" value="1"/>
</dbReference>
<name>A0ABT3N7Z7_9BACT</name>
<evidence type="ECO:0000256" key="2">
    <source>
        <dbReference type="ARBA" id="ARBA00001946"/>
    </source>
</evidence>
<evidence type="ECO:0000256" key="1">
    <source>
        <dbReference type="ARBA" id="ARBA00001033"/>
    </source>
</evidence>
<organism evidence="8 9">
    <name type="scientific">Desulfobotulus pelophilus</name>
    <dbReference type="NCBI Taxonomy" id="2823377"/>
    <lineage>
        <taxon>Bacteria</taxon>
        <taxon>Pseudomonadati</taxon>
        <taxon>Thermodesulfobacteriota</taxon>
        <taxon>Desulfobacteria</taxon>
        <taxon>Desulfobacterales</taxon>
        <taxon>Desulfobacteraceae</taxon>
        <taxon>Desulfobotulus</taxon>
    </lineage>
</organism>
<comment type="caution">
    <text evidence="8">The sequence shown here is derived from an EMBL/GenBank/DDBJ whole genome shotgun (WGS) entry which is preliminary data.</text>
</comment>
<dbReference type="PROSITE" id="PS00629">
    <property type="entry name" value="IMP_1"/>
    <property type="match status" value="1"/>
</dbReference>
<sequence length="260" mass="28251">MNKEALLHTAVMAARVGGERLMAHFGNLNGIRKKGRTDLVTDADTASEQAVIDHIRNRFPDHGIMAEESGMQGDNTSFLWIIDPLDGTTNFAHGLPFFAVSIGISLDGRLLAGCVFNPVMQECFTAMEGKGACKNGIPISVSQTTSIEDSLLATGFPYSLDQKFDALTSRFRRCIRPARGIRRLGAASLDLCYVANGHFDGFWEEDLKPWDTAAGSIIAREAGALVTDFSGNPHHIHAAEILASNGRIHEPLRSLLELES</sequence>
<dbReference type="Gene3D" id="3.30.540.10">
    <property type="entry name" value="Fructose-1,6-Bisphosphatase, subunit A, domain 1"/>
    <property type="match status" value="1"/>
</dbReference>
<dbReference type="InterPro" id="IPR022337">
    <property type="entry name" value="Inositol_monophosphatase_SuhB"/>
</dbReference>
<evidence type="ECO:0000256" key="7">
    <source>
        <dbReference type="RuleBase" id="RU364068"/>
    </source>
</evidence>
<comment type="similarity">
    <text evidence="3 7">Belongs to the inositol monophosphatase superfamily.</text>
</comment>
<comment type="cofactor">
    <cofactor evidence="2 7">
        <name>Mg(2+)</name>
        <dbReference type="ChEBI" id="CHEBI:18420"/>
    </cofactor>
</comment>
<reference evidence="8 9" key="1">
    <citation type="submission" date="2022-11" db="EMBL/GenBank/DDBJ databases">
        <title>Desulfobotulus tamanensis H1 sp. nov. - anaerobic, alkaliphilic, sulphate reducing bacterium isolated from terrestrial mud volcano.</title>
        <authorList>
            <person name="Frolova A."/>
            <person name="Merkel A.Y."/>
            <person name="Slobodkin A.I."/>
        </authorList>
    </citation>
    <scope>NUCLEOTIDE SEQUENCE [LARGE SCALE GENOMIC DNA]</scope>
    <source>
        <strain evidence="8 9">H1</strain>
    </source>
</reference>